<dbReference type="GO" id="GO:0016020">
    <property type="term" value="C:membrane"/>
    <property type="evidence" value="ECO:0007669"/>
    <property type="project" value="UniProtKB-SubCell"/>
</dbReference>
<dbReference type="GO" id="GO:0005576">
    <property type="term" value="C:extracellular region"/>
    <property type="evidence" value="ECO:0007669"/>
    <property type="project" value="UniProtKB-SubCell"/>
</dbReference>
<dbReference type="PROSITE" id="PS01241">
    <property type="entry name" value="LINK_1"/>
    <property type="match status" value="1"/>
</dbReference>
<dbReference type="FunFam" id="3.10.100.10:FF:000002">
    <property type="entry name" value="Hyaluronan proteoglycan link protein 1"/>
    <property type="match status" value="1"/>
</dbReference>
<evidence type="ECO:0000256" key="4">
    <source>
        <dbReference type="ARBA" id="ARBA00022737"/>
    </source>
</evidence>
<name>A0A1S3JR47_LINAN</name>
<dbReference type="CDD" id="cd01102">
    <property type="entry name" value="Link_Domain"/>
    <property type="match status" value="1"/>
</dbReference>
<evidence type="ECO:0000256" key="3">
    <source>
        <dbReference type="ARBA" id="ARBA00022525"/>
    </source>
</evidence>
<dbReference type="InterPro" id="IPR016186">
    <property type="entry name" value="C-type_lectin-like/link_sf"/>
</dbReference>
<evidence type="ECO:0000256" key="9">
    <source>
        <dbReference type="SAM" id="SignalP"/>
    </source>
</evidence>
<keyword evidence="5" id="KW-0472">Membrane</keyword>
<feature type="chain" id="PRO_5010182623" evidence="9">
    <location>
        <begin position="24"/>
        <end position="199"/>
    </location>
</feature>
<dbReference type="PANTHER" id="PTHR24038">
    <property type="entry name" value="STABILIN"/>
    <property type="match status" value="1"/>
</dbReference>
<evidence type="ECO:0000256" key="5">
    <source>
        <dbReference type="ARBA" id="ARBA00023136"/>
    </source>
</evidence>
<dbReference type="AlphaFoldDB" id="A0A1S3JR47"/>
<dbReference type="Gene3D" id="3.10.100.10">
    <property type="entry name" value="Mannose-Binding Protein A, subunit A"/>
    <property type="match status" value="1"/>
</dbReference>
<evidence type="ECO:0000313" key="12">
    <source>
        <dbReference type="RefSeq" id="XP_013412459.1"/>
    </source>
</evidence>
<evidence type="ECO:0000256" key="8">
    <source>
        <dbReference type="SAM" id="Coils"/>
    </source>
</evidence>
<accession>A0A1S3JR47</accession>
<comment type="subcellular location">
    <subcellularLocation>
        <location evidence="1">Membrane</location>
    </subcellularLocation>
    <subcellularLocation>
        <location evidence="2">Secreted</location>
    </subcellularLocation>
</comment>
<protein>
    <submittedName>
        <fullName evidence="12">Aggrecan core protein-like</fullName>
    </submittedName>
</protein>
<dbReference type="InterPro" id="IPR000538">
    <property type="entry name" value="Link_dom"/>
</dbReference>
<dbReference type="STRING" id="7574.A0A1S3JR47"/>
<dbReference type="RefSeq" id="XP_013412459.1">
    <property type="nucleotide sequence ID" value="XM_013557005.1"/>
</dbReference>
<dbReference type="SUPFAM" id="SSF56436">
    <property type="entry name" value="C-type lectin-like"/>
    <property type="match status" value="1"/>
</dbReference>
<proteinExistence type="predicted"/>
<keyword evidence="3" id="KW-0964">Secreted</keyword>
<dbReference type="Pfam" id="PF00193">
    <property type="entry name" value="Xlink"/>
    <property type="match status" value="1"/>
</dbReference>
<keyword evidence="7" id="KW-0325">Glycoprotein</keyword>
<dbReference type="PANTHER" id="PTHR24038:SF11">
    <property type="entry name" value="INTEGRIN BETA-LIKE PROTEIN E"/>
    <property type="match status" value="1"/>
</dbReference>
<gene>
    <name evidence="12" type="primary">LOC106175150</name>
</gene>
<evidence type="ECO:0000256" key="1">
    <source>
        <dbReference type="ARBA" id="ARBA00004370"/>
    </source>
</evidence>
<dbReference type="GO" id="GO:0005540">
    <property type="term" value="F:hyaluronic acid binding"/>
    <property type="evidence" value="ECO:0007669"/>
    <property type="project" value="InterPro"/>
</dbReference>
<feature type="coiled-coil region" evidence="8">
    <location>
        <begin position="60"/>
        <end position="90"/>
    </location>
</feature>
<keyword evidence="6" id="KW-1015">Disulfide bond</keyword>
<feature type="signal peptide" evidence="9">
    <location>
        <begin position="1"/>
        <end position="23"/>
    </location>
</feature>
<dbReference type="InterPro" id="IPR016187">
    <property type="entry name" value="CTDL_fold"/>
</dbReference>
<feature type="domain" description="Link" evidence="10">
    <location>
        <begin position="98"/>
        <end position="197"/>
    </location>
</feature>
<evidence type="ECO:0000256" key="2">
    <source>
        <dbReference type="ARBA" id="ARBA00004613"/>
    </source>
</evidence>
<evidence type="ECO:0000256" key="6">
    <source>
        <dbReference type="ARBA" id="ARBA00023157"/>
    </source>
</evidence>
<evidence type="ECO:0000256" key="7">
    <source>
        <dbReference type="ARBA" id="ARBA00023180"/>
    </source>
</evidence>
<evidence type="ECO:0000313" key="11">
    <source>
        <dbReference type="Proteomes" id="UP000085678"/>
    </source>
</evidence>
<dbReference type="GO" id="GO:0007155">
    <property type="term" value="P:cell adhesion"/>
    <property type="evidence" value="ECO:0007669"/>
    <property type="project" value="InterPro"/>
</dbReference>
<keyword evidence="9" id="KW-0732">Signal</keyword>
<keyword evidence="11" id="KW-1185">Reference proteome</keyword>
<dbReference type="GeneID" id="106175150"/>
<dbReference type="Proteomes" id="UP000085678">
    <property type="component" value="Unplaced"/>
</dbReference>
<dbReference type="PRINTS" id="PR01265">
    <property type="entry name" value="LINKMODULE"/>
</dbReference>
<dbReference type="SMART" id="SM00445">
    <property type="entry name" value="LINK"/>
    <property type="match status" value="1"/>
</dbReference>
<dbReference type="PROSITE" id="PS50963">
    <property type="entry name" value="LINK_2"/>
    <property type="match status" value="1"/>
</dbReference>
<keyword evidence="8" id="KW-0175">Coiled coil</keyword>
<organism evidence="11 12">
    <name type="scientific">Lingula anatina</name>
    <name type="common">Brachiopod</name>
    <name type="synonym">Lingula unguis</name>
    <dbReference type="NCBI Taxonomy" id="7574"/>
    <lineage>
        <taxon>Eukaryota</taxon>
        <taxon>Metazoa</taxon>
        <taxon>Spiralia</taxon>
        <taxon>Lophotrochozoa</taxon>
        <taxon>Brachiopoda</taxon>
        <taxon>Linguliformea</taxon>
        <taxon>Lingulata</taxon>
        <taxon>Lingulida</taxon>
        <taxon>Linguloidea</taxon>
        <taxon>Lingulidae</taxon>
        <taxon>Lingula</taxon>
    </lineage>
</organism>
<dbReference type="InParanoid" id="A0A1S3JR47"/>
<evidence type="ECO:0000259" key="10">
    <source>
        <dbReference type="PROSITE" id="PS50963"/>
    </source>
</evidence>
<dbReference type="OrthoDB" id="5359219at2759"/>
<keyword evidence="4" id="KW-0677">Repeat</keyword>
<reference evidence="12" key="1">
    <citation type="submission" date="2025-08" db="UniProtKB">
        <authorList>
            <consortium name="RefSeq"/>
        </authorList>
    </citation>
    <scope>IDENTIFICATION</scope>
    <source>
        <tissue evidence="12">Gonads</tissue>
    </source>
</reference>
<dbReference type="KEGG" id="lak:106175150"/>
<sequence length="199" mass="22162">MKKIGFVVMVMWIWVAAVVVCQSSDINYCNICQDNSQLKAAVTEIKEMLKTQDPKCSALVEIIQNQSRILSQQLEAIEAQKQQLEKLKRDPTFCAKAGVFHVKSPDGHYKLTFAEAMEMCSKYGASIATHAQLLAAWGKGLDVCACGWLADGTMGYPIWKPRRGCMSSTGIVARDDLACKTHVDRYNQGKADVFCFKQQ</sequence>